<feature type="domain" description="Amidase" evidence="1">
    <location>
        <begin position="38"/>
        <end position="462"/>
    </location>
</feature>
<dbReference type="Gene3D" id="3.90.1300.10">
    <property type="entry name" value="Amidase signature (AS) domain"/>
    <property type="match status" value="1"/>
</dbReference>
<protein>
    <submittedName>
        <fullName evidence="2">Amidase</fullName>
    </submittedName>
</protein>
<dbReference type="InterPro" id="IPR036928">
    <property type="entry name" value="AS_sf"/>
</dbReference>
<sequence length="481" mass="51032">MPSLAKKSSPAAPVSELCFLDAVALATAIRKRQLSVHEVISAHIAQCERTNPRVNAIVTPTYEAALQDAEACDVLLAHGHEPGPLFGLPVAHKDSFLTQGVRTTFGSAAYADNVPARDSAVVARQKHAGAIGLGKTNMPEFGAGSHTFNAVFGATRNPYRSDVTAGGSSGGAAAALACGMVALADGSDMGGSLRNPASFCNVVGLRPSIGRVPMAPSAYPFNTLTVGGPMGRSVADVALLLDAIAGHDPEDPLSVARPDHGFGLPALQETRGLRIALSPTLGGLPFEAPVRQALREGVAHLEAMGCHVEEDEPDFSDADFAFETLRALAFATNYGPVRELKGDLLKASVRWNIDLGLALDGKAIAEAERARARMFTRMQALLTRHDFLVAPVSQVVPFDLMQEYPQAIDGEPMPHYIGWMRSCCRLTVTGHPAISLPCSFTPDGLPIGIQIVGRFRQERALLAFARQFEAANPAGRRRPRP</sequence>
<dbReference type="OrthoDB" id="8576090at2"/>
<proteinExistence type="predicted"/>
<dbReference type="Pfam" id="PF01425">
    <property type="entry name" value="Amidase"/>
    <property type="match status" value="1"/>
</dbReference>
<evidence type="ECO:0000313" key="3">
    <source>
        <dbReference type="Proteomes" id="UP000265619"/>
    </source>
</evidence>
<name>A0A9X8D4A4_9BURK</name>
<gene>
    <name evidence="2" type="ORF">D3H34_15095</name>
</gene>
<comment type="caution">
    <text evidence="2">The sequence shown here is derived from an EMBL/GenBank/DDBJ whole genome shotgun (WGS) entry which is preliminary data.</text>
</comment>
<dbReference type="PANTHER" id="PTHR11895:SF76">
    <property type="entry name" value="INDOLEACETAMIDE HYDROLASE"/>
    <property type="match status" value="1"/>
</dbReference>
<evidence type="ECO:0000259" key="1">
    <source>
        <dbReference type="Pfam" id="PF01425"/>
    </source>
</evidence>
<dbReference type="Proteomes" id="UP000265619">
    <property type="component" value="Unassembled WGS sequence"/>
</dbReference>
<organism evidence="2 3">
    <name type="scientific">Acidovorax cavernicola</name>
    <dbReference type="NCBI Taxonomy" id="1675792"/>
    <lineage>
        <taxon>Bacteria</taxon>
        <taxon>Pseudomonadati</taxon>
        <taxon>Pseudomonadota</taxon>
        <taxon>Betaproteobacteria</taxon>
        <taxon>Burkholderiales</taxon>
        <taxon>Comamonadaceae</taxon>
        <taxon>Acidovorax</taxon>
    </lineage>
</organism>
<reference evidence="2 3" key="1">
    <citation type="submission" date="2018-09" db="EMBL/GenBank/DDBJ databases">
        <title>Acidovorax cavernicola nov. sp. isolated from Gruta de las Maravillas (Aracena, Spain).</title>
        <authorList>
            <person name="Jurado V."/>
            <person name="Gutierrez-Patricio S."/>
            <person name="Gonzalez-Pimentel J.L."/>
            <person name="Miller A.Z."/>
            <person name="Laiz L."/>
            <person name="Saiz-Jimenez C."/>
        </authorList>
    </citation>
    <scope>NUCLEOTIDE SEQUENCE [LARGE SCALE GENOMIC DNA]</scope>
    <source>
        <strain evidence="2 3">1011MAR4D40.2</strain>
    </source>
</reference>
<keyword evidence="3" id="KW-1185">Reference proteome</keyword>
<dbReference type="InterPro" id="IPR000120">
    <property type="entry name" value="Amidase"/>
</dbReference>
<evidence type="ECO:0000313" key="2">
    <source>
        <dbReference type="EMBL" id="RIX79066.1"/>
    </source>
</evidence>
<dbReference type="GO" id="GO:0003824">
    <property type="term" value="F:catalytic activity"/>
    <property type="evidence" value="ECO:0007669"/>
    <property type="project" value="InterPro"/>
</dbReference>
<dbReference type="SUPFAM" id="SSF75304">
    <property type="entry name" value="Amidase signature (AS) enzymes"/>
    <property type="match status" value="1"/>
</dbReference>
<dbReference type="AlphaFoldDB" id="A0A9X8D4A4"/>
<dbReference type="InterPro" id="IPR023631">
    <property type="entry name" value="Amidase_dom"/>
</dbReference>
<dbReference type="PROSITE" id="PS00571">
    <property type="entry name" value="AMIDASES"/>
    <property type="match status" value="1"/>
</dbReference>
<dbReference type="EMBL" id="QXMN01000017">
    <property type="protein sequence ID" value="RIX79066.1"/>
    <property type="molecule type" value="Genomic_DNA"/>
</dbReference>
<dbReference type="RefSeq" id="WP_119554326.1">
    <property type="nucleotide sequence ID" value="NZ_QXMN01000017.1"/>
</dbReference>
<dbReference type="InterPro" id="IPR020556">
    <property type="entry name" value="Amidase_CS"/>
</dbReference>
<accession>A0A9X8D4A4</accession>
<dbReference type="PANTHER" id="PTHR11895">
    <property type="entry name" value="TRANSAMIDASE"/>
    <property type="match status" value="1"/>
</dbReference>
<dbReference type="NCBIfam" id="NF005686">
    <property type="entry name" value="PRK07486.1"/>
    <property type="match status" value="1"/>
</dbReference>